<reference evidence="2 3" key="1">
    <citation type="submission" date="2019-05" db="EMBL/GenBank/DDBJ databases">
        <title>Another draft genome of Portunus trituberculatus and its Hox gene families provides insights of decapod evolution.</title>
        <authorList>
            <person name="Jeong J.-H."/>
            <person name="Song I."/>
            <person name="Kim S."/>
            <person name="Choi T."/>
            <person name="Kim D."/>
            <person name="Ryu S."/>
            <person name="Kim W."/>
        </authorList>
    </citation>
    <scope>NUCLEOTIDE SEQUENCE [LARGE SCALE GENOMIC DNA]</scope>
    <source>
        <tissue evidence="2">Muscle</tissue>
    </source>
</reference>
<sequence length="61" mass="6599">MPYHHHLISTPHEAGQDSSPPYHTRAVAVLRDPGHTVASCHAPRTPLLPITSQDARAASQL</sequence>
<gene>
    <name evidence="2" type="ORF">E2C01_093421</name>
</gene>
<dbReference type="AlphaFoldDB" id="A0A5B7JIW8"/>
<proteinExistence type="predicted"/>
<accession>A0A5B7JIW8</accession>
<organism evidence="2 3">
    <name type="scientific">Portunus trituberculatus</name>
    <name type="common">Swimming crab</name>
    <name type="synonym">Neptunus trituberculatus</name>
    <dbReference type="NCBI Taxonomy" id="210409"/>
    <lineage>
        <taxon>Eukaryota</taxon>
        <taxon>Metazoa</taxon>
        <taxon>Ecdysozoa</taxon>
        <taxon>Arthropoda</taxon>
        <taxon>Crustacea</taxon>
        <taxon>Multicrustacea</taxon>
        <taxon>Malacostraca</taxon>
        <taxon>Eumalacostraca</taxon>
        <taxon>Eucarida</taxon>
        <taxon>Decapoda</taxon>
        <taxon>Pleocyemata</taxon>
        <taxon>Brachyura</taxon>
        <taxon>Eubrachyura</taxon>
        <taxon>Portunoidea</taxon>
        <taxon>Portunidae</taxon>
        <taxon>Portuninae</taxon>
        <taxon>Portunus</taxon>
    </lineage>
</organism>
<comment type="caution">
    <text evidence="2">The sequence shown here is derived from an EMBL/GenBank/DDBJ whole genome shotgun (WGS) entry which is preliminary data.</text>
</comment>
<dbReference type="EMBL" id="VSRR010112553">
    <property type="protein sequence ID" value="MPC98071.1"/>
    <property type="molecule type" value="Genomic_DNA"/>
</dbReference>
<evidence type="ECO:0000313" key="2">
    <source>
        <dbReference type="EMBL" id="MPC98071.1"/>
    </source>
</evidence>
<dbReference type="Proteomes" id="UP000324222">
    <property type="component" value="Unassembled WGS sequence"/>
</dbReference>
<protein>
    <submittedName>
        <fullName evidence="2">Uncharacterized protein</fullName>
    </submittedName>
</protein>
<keyword evidence="3" id="KW-1185">Reference proteome</keyword>
<evidence type="ECO:0000313" key="3">
    <source>
        <dbReference type="Proteomes" id="UP000324222"/>
    </source>
</evidence>
<evidence type="ECO:0000256" key="1">
    <source>
        <dbReference type="SAM" id="MobiDB-lite"/>
    </source>
</evidence>
<name>A0A5B7JIW8_PORTR</name>
<feature type="region of interest" description="Disordered" evidence="1">
    <location>
        <begin position="1"/>
        <end position="21"/>
    </location>
</feature>